<organism evidence="3 4">
    <name type="scientific">Aspergillus niger ATCC 13496</name>
    <dbReference type="NCBI Taxonomy" id="1353008"/>
    <lineage>
        <taxon>Eukaryota</taxon>
        <taxon>Fungi</taxon>
        <taxon>Dikarya</taxon>
        <taxon>Ascomycota</taxon>
        <taxon>Pezizomycotina</taxon>
        <taxon>Eurotiomycetes</taxon>
        <taxon>Eurotiomycetidae</taxon>
        <taxon>Eurotiales</taxon>
        <taxon>Aspergillaceae</taxon>
        <taxon>Aspergillus</taxon>
        <taxon>Aspergillus subgen. Circumdati</taxon>
    </lineage>
</organism>
<keyword evidence="2" id="KW-1133">Transmembrane helix</keyword>
<keyword evidence="2" id="KW-0472">Membrane</keyword>
<feature type="region of interest" description="Disordered" evidence="1">
    <location>
        <begin position="331"/>
        <end position="359"/>
    </location>
</feature>
<proteinExistence type="predicted"/>
<dbReference type="SUPFAM" id="SSF53474">
    <property type="entry name" value="alpha/beta-Hydrolases"/>
    <property type="match status" value="1"/>
</dbReference>
<dbReference type="EMBL" id="KZ851911">
    <property type="protein sequence ID" value="RDH21428.1"/>
    <property type="molecule type" value="Genomic_DNA"/>
</dbReference>
<name>A0A370C0D7_ASPNG</name>
<dbReference type="Gene3D" id="3.40.50.1820">
    <property type="entry name" value="alpha/beta hydrolase"/>
    <property type="match status" value="1"/>
</dbReference>
<dbReference type="Proteomes" id="UP000253845">
    <property type="component" value="Unassembled WGS sequence"/>
</dbReference>
<evidence type="ECO:0000313" key="4">
    <source>
        <dbReference type="Proteomes" id="UP000253845"/>
    </source>
</evidence>
<dbReference type="InterPro" id="IPR029058">
    <property type="entry name" value="AB_hydrolase_fold"/>
</dbReference>
<gene>
    <name evidence="3" type="ORF">M747DRAFT_322756</name>
</gene>
<dbReference type="VEuPathDB" id="FungiDB:M747DRAFT_322756"/>
<accession>A0A370C0D7</accession>
<keyword evidence="2" id="KW-0812">Transmembrane</keyword>
<feature type="transmembrane region" description="Helical" evidence="2">
    <location>
        <begin position="29"/>
        <end position="54"/>
    </location>
</feature>
<reference evidence="3 4" key="1">
    <citation type="submission" date="2018-07" db="EMBL/GenBank/DDBJ databases">
        <title>Section-level genome sequencing of Aspergillus section Nigri to investigate inter- and intra-species variation.</title>
        <authorList>
            <consortium name="DOE Joint Genome Institute"/>
            <person name="Vesth T.C."/>
            <person name="Nybo J.L."/>
            <person name="Theobald S."/>
            <person name="Frisvad J.C."/>
            <person name="Larsen T.O."/>
            <person name="Nielsen K.F."/>
            <person name="Hoof J.B."/>
            <person name="Brandl J."/>
            <person name="Salamov A."/>
            <person name="Riley R."/>
            <person name="Gladden J.M."/>
            <person name="Phatale P."/>
            <person name="Nielsen M.T."/>
            <person name="Lyhne E.K."/>
            <person name="Kogle M.E."/>
            <person name="Strasser K."/>
            <person name="McDonnell E."/>
            <person name="Barry K."/>
            <person name="Clum A."/>
            <person name="Chen C."/>
            <person name="Nolan M."/>
            <person name="Sandor L."/>
            <person name="Kuo A."/>
            <person name="Lipzen A."/>
            <person name="Hainaut M."/>
            <person name="Drula E."/>
            <person name="Tsang A."/>
            <person name="Magnuson J.K."/>
            <person name="Henrissat B."/>
            <person name="Wiebenga A."/>
            <person name="Simmons B.A."/>
            <person name="Makela M.R."/>
            <person name="De vries R.P."/>
            <person name="Grigoriev I.V."/>
            <person name="Mortensen U.H."/>
            <person name="Baker S.E."/>
            <person name="Andersen M.R."/>
        </authorList>
    </citation>
    <scope>NUCLEOTIDE SEQUENCE [LARGE SCALE GENOMIC DNA]</scope>
    <source>
        <strain evidence="3 4">ATCC 13496</strain>
    </source>
</reference>
<dbReference type="AlphaFoldDB" id="A0A370C0D7"/>
<evidence type="ECO:0000313" key="3">
    <source>
        <dbReference type="EMBL" id="RDH21428.1"/>
    </source>
</evidence>
<evidence type="ECO:0000256" key="2">
    <source>
        <dbReference type="SAM" id="Phobius"/>
    </source>
</evidence>
<evidence type="ECO:0000256" key="1">
    <source>
        <dbReference type="SAM" id="MobiDB-lite"/>
    </source>
</evidence>
<protein>
    <submittedName>
        <fullName evidence="3">Uncharacterized protein</fullName>
    </submittedName>
</protein>
<sequence>MSHSPPVEDPVVVPVWIYNFAKYISQGKYIFAILCASALVIILFGLGIASYALIRYIDRSCVGCMDGPRLVARHPQELFVARNTNKADDVPTSYFIFLNQSFHPVSRFIYLETHDMMLCIRFTSKARLLYHESCSHRAIHGYFHFRSRKWVRHVSVSHSNSHSVNIPVGNNGSIALNSLTKQSQERVIINLPAGPIFNLLYSQSSGEAIPQTVNNGDNAPIAEAERLSQIASTTSSTIVTVNYRLGNSPASPNELTINRNPYKYPTPIHDTLAGFDWVQKTLQPQRLGILGTHMGGSLALMLSLTEARSIQAVAAIDPICDWTSLDEHCIQQPPSSDADGHIISSSRRKGPRGGGTAPRDLVPLLTARKAFFSTPEKYSDAFASPLLFLRSPGKNVPRLFPEYLTGPEYPVPVLKARDSVSAEDDLIDYFWDVYLGEEDSMSEMSSNGETKRGPPRRRKAISRWPPFGLDYGNSGPAWHNPGHGIKRLEMELPWVRIFTQADDSVSESKAPVKSKNTKPSVLSQQAKEMIDVMRRSCFWGREKGYSESRVTLSLYPHDQQVDDARELAGLWLRGKMAD</sequence>